<accession>T1HIB8</accession>
<dbReference type="GO" id="GO:0043565">
    <property type="term" value="F:sequence-specific DNA binding"/>
    <property type="evidence" value="ECO:0007669"/>
    <property type="project" value="InterPro"/>
</dbReference>
<proteinExistence type="inferred from homology"/>
<dbReference type="GO" id="GO:0005634">
    <property type="term" value="C:nucleus"/>
    <property type="evidence" value="ECO:0007669"/>
    <property type="project" value="UniProtKB-SubCell"/>
</dbReference>
<dbReference type="EMBL" id="ACPB03013573">
    <property type="status" value="NOT_ANNOTATED_CDS"/>
    <property type="molecule type" value="Genomic_DNA"/>
</dbReference>
<dbReference type="PANTHER" id="PTHR11849:SF305">
    <property type="entry name" value="DNA-BINDING PROTEIN D-ETS-6"/>
    <property type="match status" value="1"/>
</dbReference>
<protein>
    <submittedName>
        <fullName evidence="6">ETS domain-containing protein</fullName>
    </submittedName>
</protein>
<comment type="similarity">
    <text evidence="2 5">Belongs to the ETS family.</text>
</comment>
<dbReference type="PROSITE" id="PS50061">
    <property type="entry name" value="ETS_DOMAIN_3"/>
    <property type="match status" value="1"/>
</dbReference>
<evidence type="ECO:0000313" key="7">
    <source>
        <dbReference type="Proteomes" id="UP000015103"/>
    </source>
</evidence>
<dbReference type="AlphaFoldDB" id="T1HIB8"/>
<dbReference type="EnsemblMetazoa" id="RPRC003791-RA">
    <property type="protein sequence ID" value="RPRC003791-PA"/>
    <property type="gene ID" value="RPRC003791"/>
</dbReference>
<dbReference type="HOGENOM" id="CLU_598972_0_0_1"/>
<dbReference type="GO" id="GO:0000981">
    <property type="term" value="F:DNA-binding transcription factor activity, RNA polymerase II-specific"/>
    <property type="evidence" value="ECO:0007669"/>
    <property type="project" value="TreeGrafter"/>
</dbReference>
<evidence type="ECO:0000256" key="4">
    <source>
        <dbReference type="ARBA" id="ARBA00023242"/>
    </source>
</evidence>
<dbReference type="InterPro" id="IPR036390">
    <property type="entry name" value="WH_DNA-bd_sf"/>
</dbReference>
<evidence type="ECO:0000256" key="2">
    <source>
        <dbReference type="ARBA" id="ARBA00005562"/>
    </source>
</evidence>
<name>T1HIB8_RHOPR</name>
<keyword evidence="3 5" id="KW-0238">DNA-binding</keyword>
<dbReference type="Proteomes" id="UP000015103">
    <property type="component" value="Unassembled WGS sequence"/>
</dbReference>
<dbReference type="SUPFAM" id="SSF46785">
    <property type="entry name" value="Winged helix' DNA-binding domain"/>
    <property type="match status" value="1"/>
</dbReference>
<sequence length="457" mass="51293">MLASIIIQRKLFWCKEYNIQLCNKYNLQLFDSTALEDSILENLIESTYLDFKRMLDTRILNARFHTLYKDLKVDLGASHYVSDSNSLNLISTVMKLRGKLLSLNYSVSRSERGCICALCIRYRRYGPFCGNLSCSERVPCQVKDTLFLMIFTNEENTTKRKKSECYKENGGGGKRTCAVLSPASLHKGSGSPPPVMCPACGQLGTTSCSHQLEGFKKYTSWTVSLFYNMLMHTAPALTRLFVVEARHFQLPNPYELLNYTSSRLAAGSGQIQLWQFLLELLNDTNQACIAWEGENGEFKLTDPDEVARRWGERKSKPNMNYDKLSRALRYYYDKNIMTKVHGKRYAYKFDFHGLMAACQAQAQSASTSRDFSGPQDLAAAIGLYHHPHAHHAYHTHHHATGAAPSLLGTVPQASAVSGQPPVSTAPPVVQPPPPYWASTSLYMPPPPRYTAPNTTSS</sequence>
<dbReference type="InterPro" id="IPR000418">
    <property type="entry name" value="Ets_dom"/>
</dbReference>
<keyword evidence="7" id="KW-1185">Reference proteome</keyword>
<reference evidence="6" key="1">
    <citation type="submission" date="2015-05" db="UniProtKB">
        <authorList>
            <consortium name="EnsemblMetazoa"/>
        </authorList>
    </citation>
    <scope>IDENTIFICATION</scope>
</reference>
<dbReference type="InParanoid" id="T1HIB8"/>
<dbReference type="Pfam" id="PF00178">
    <property type="entry name" value="Ets"/>
    <property type="match status" value="1"/>
</dbReference>
<dbReference type="eggNOG" id="KOG3806">
    <property type="taxonomic scope" value="Eukaryota"/>
</dbReference>
<dbReference type="InterPro" id="IPR036388">
    <property type="entry name" value="WH-like_DNA-bd_sf"/>
</dbReference>
<dbReference type="FunFam" id="1.10.10.10:FF:000039">
    <property type="entry name" value="Friend leukemia integration 1 transcription factor"/>
    <property type="match status" value="1"/>
</dbReference>
<evidence type="ECO:0000256" key="1">
    <source>
        <dbReference type="ARBA" id="ARBA00004123"/>
    </source>
</evidence>
<keyword evidence="4 5" id="KW-0539">Nucleus</keyword>
<dbReference type="VEuPathDB" id="VectorBase:RPRC003791"/>
<comment type="subcellular location">
    <subcellularLocation>
        <location evidence="1 5">Nucleus</location>
    </subcellularLocation>
</comment>
<evidence type="ECO:0000256" key="5">
    <source>
        <dbReference type="RuleBase" id="RU004019"/>
    </source>
</evidence>
<dbReference type="GO" id="GO:0030154">
    <property type="term" value="P:cell differentiation"/>
    <property type="evidence" value="ECO:0007669"/>
    <property type="project" value="TreeGrafter"/>
</dbReference>
<dbReference type="SMART" id="SM00413">
    <property type="entry name" value="ETS"/>
    <property type="match status" value="1"/>
</dbReference>
<evidence type="ECO:0000313" key="6">
    <source>
        <dbReference type="EnsemblMetazoa" id="RPRC003791-PA"/>
    </source>
</evidence>
<evidence type="ECO:0000256" key="3">
    <source>
        <dbReference type="ARBA" id="ARBA00023125"/>
    </source>
</evidence>
<dbReference type="PROSITE" id="PS00346">
    <property type="entry name" value="ETS_DOMAIN_2"/>
    <property type="match status" value="1"/>
</dbReference>
<organism evidence="6 7">
    <name type="scientific">Rhodnius prolixus</name>
    <name type="common">Triatomid bug</name>
    <dbReference type="NCBI Taxonomy" id="13249"/>
    <lineage>
        <taxon>Eukaryota</taxon>
        <taxon>Metazoa</taxon>
        <taxon>Ecdysozoa</taxon>
        <taxon>Arthropoda</taxon>
        <taxon>Hexapoda</taxon>
        <taxon>Insecta</taxon>
        <taxon>Pterygota</taxon>
        <taxon>Neoptera</taxon>
        <taxon>Paraneoptera</taxon>
        <taxon>Hemiptera</taxon>
        <taxon>Heteroptera</taxon>
        <taxon>Panheteroptera</taxon>
        <taxon>Cimicomorpha</taxon>
        <taxon>Reduviidae</taxon>
        <taxon>Triatominae</taxon>
        <taxon>Rhodnius</taxon>
    </lineage>
</organism>
<dbReference type="InterPro" id="IPR046328">
    <property type="entry name" value="ETS_fam"/>
</dbReference>
<dbReference type="PRINTS" id="PR00454">
    <property type="entry name" value="ETSDOMAIN"/>
</dbReference>
<dbReference type="STRING" id="13249.T1HIB8"/>
<dbReference type="PROSITE" id="PS00345">
    <property type="entry name" value="ETS_DOMAIN_1"/>
    <property type="match status" value="1"/>
</dbReference>
<dbReference type="Gene3D" id="1.10.10.10">
    <property type="entry name" value="Winged helix-like DNA-binding domain superfamily/Winged helix DNA-binding domain"/>
    <property type="match status" value="1"/>
</dbReference>
<dbReference type="PANTHER" id="PTHR11849">
    <property type="entry name" value="ETS"/>
    <property type="match status" value="1"/>
</dbReference>